<name>A0A3N0VGG4_9GAMM</name>
<evidence type="ECO:0000259" key="6">
    <source>
        <dbReference type="PROSITE" id="PS51352"/>
    </source>
</evidence>
<dbReference type="AlphaFoldDB" id="A0A3N0VGG4"/>
<dbReference type="PANTHER" id="PTHR42852">
    <property type="entry name" value="THIOL:DISULFIDE INTERCHANGE PROTEIN DSBE"/>
    <property type="match status" value="1"/>
</dbReference>
<evidence type="ECO:0000256" key="4">
    <source>
        <dbReference type="ARBA" id="ARBA00023284"/>
    </source>
</evidence>
<keyword evidence="4" id="KW-0676">Redox-active center</keyword>
<dbReference type="GO" id="GO:0017004">
    <property type="term" value="P:cytochrome complex assembly"/>
    <property type="evidence" value="ECO:0007669"/>
    <property type="project" value="UniProtKB-KW"/>
</dbReference>
<evidence type="ECO:0000256" key="1">
    <source>
        <dbReference type="ARBA" id="ARBA00004196"/>
    </source>
</evidence>
<dbReference type="GO" id="GO:0016209">
    <property type="term" value="F:antioxidant activity"/>
    <property type="evidence" value="ECO:0007669"/>
    <property type="project" value="InterPro"/>
</dbReference>
<comment type="subcellular location">
    <subcellularLocation>
        <location evidence="1">Cell envelope</location>
    </subcellularLocation>
</comment>
<accession>A0A3N0VGG4</accession>
<dbReference type="InterPro" id="IPR050553">
    <property type="entry name" value="Thioredoxin_ResA/DsbE_sf"/>
</dbReference>
<reference evidence="7 8" key="1">
    <citation type="submission" date="2018-10" db="EMBL/GenBank/DDBJ databases">
        <authorList>
            <person name="Chen W.-M."/>
        </authorList>
    </citation>
    <scope>NUCLEOTIDE SEQUENCE [LARGE SCALE GENOMIC DNA]</scope>
    <source>
        <strain evidence="7 8">THS-13</strain>
    </source>
</reference>
<evidence type="ECO:0000256" key="2">
    <source>
        <dbReference type="ARBA" id="ARBA00022748"/>
    </source>
</evidence>
<evidence type="ECO:0000313" key="8">
    <source>
        <dbReference type="Proteomes" id="UP000282106"/>
    </source>
</evidence>
<comment type="caution">
    <text evidence="7">The sequence shown here is derived from an EMBL/GenBank/DDBJ whole genome shotgun (WGS) entry which is preliminary data.</text>
</comment>
<dbReference type="PROSITE" id="PS00194">
    <property type="entry name" value="THIOREDOXIN_1"/>
    <property type="match status" value="1"/>
</dbReference>
<dbReference type="Pfam" id="PF00578">
    <property type="entry name" value="AhpC-TSA"/>
    <property type="match status" value="1"/>
</dbReference>
<dbReference type="PROSITE" id="PS51352">
    <property type="entry name" value="THIOREDOXIN_2"/>
    <property type="match status" value="1"/>
</dbReference>
<protein>
    <submittedName>
        <fullName evidence="7">TlpA family protein disulfide reductase</fullName>
    </submittedName>
</protein>
<dbReference type="CDD" id="cd02966">
    <property type="entry name" value="TlpA_like_family"/>
    <property type="match status" value="1"/>
</dbReference>
<keyword evidence="2" id="KW-0201">Cytochrome c-type biogenesis</keyword>
<evidence type="ECO:0000256" key="3">
    <source>
        <dbReference type="ARBA" id="ARBA00023157"/>
    </source>
</evidence>
<dbReference type="SUPFAM" id="SSF52833">
    <property type="entry name" value="Thioredoxin-like"/>
    <property type="match status" value="1"/>
</dbReference>
<dbReference type="PANTHER" id="PTHR42852:SF6">
    <property type="entry name" value="THIOL:DISULFIDE INTERCHANGE PROTEIN DSBE"/>
    <property type="match status" value="1"/>
</dbReference>
<dbReference type="EMBL" id="RJVO01000002">
    <property type="protein sequence ID" value="ROH91849.1"/>
    <property type="molecule type" value="Genomic_DNA"/>
</dbReference>
<dbReference type="Gene3D" id="3.40.30.10">
    <property type="entry name" value="Glutaredoxin"/>
    <property type="match status" value="1"/>
</dbReference>
<keyword evidence="3" id="KW-1015">Disulfide bond</keyword>
<dbReference type="InterPro" id="IPR000866">
    <property type="entry name" value="AhpC/TSA"/>
</dbReference>
<evidence type="ECO:0000313" key="7">
    <source>
        <dbReference type="EMBL" id="ROH91849.1"/>
    </source>
</evidence>
<keyword evidence="8" id="KW-1185">Reference proteome</keyword>
<organism evidence="7 8">
    <name type="scientific">Stagnimonas aquatica</name>
    <dbReference type="NCBI Taxonomy" id="2689987"/>
    <lineage>
        <taxon>Bacteria</taxon>
        <taxon>Pseudomonadati</taxon>
        <taxon>Pseudomonadota</taxon>
        <taxon>Gammaproteobacteria</taxon>
        <taxon>Nevskiales</taxon>
        <taxon>Nevskiaceae</taxon>
        <taxon>Stagnimonas</taxon>
    </lineage>
</organism>
<dbReference type="Proteomes" id="UP000282106">
    <property type="component" value="Unassembled WGS sequence"/>
</dbReference>
<dbReference type="InterPro" id="IPR017937">
    <property type="entry name" value="Thioredoxin_CS"/>
</dbReference>
<gene>
    <name evidence="7" type="ORF">ED208_05590</name>
</gene>
<evidence type="ECO:0000256" key="5">
    <source>
        <dbReference type="SAM" id="MobiDB-lite"/>
    </source>
</evidence>
<dbReference type="InterPro" id="IPR013766">
    <property type="entry name" value="Thioredoxin_domain"/>
</dbReference>
<dbReference type="InParanoid" id="A0A3N0VGG4"/>
<feature type="domain" description="Thioredoxin" evidence="6">
    <location>
        <begin position="142"/>
        <end position="283"/>
    </location>
</feature>
<proteinExistence type="predicted"/>
<dbReference type="GO" id="GO:0015036">
    <property type="term" value="F:disulfide oxidoreductase activity"/>
    <property type="evidence" value="ECO:0007669"/>
    <property type="project" value="UniProtKB-ARBA"/>
</dbReference>
<feature type="compositionally biased region" description="Low complexity" evidence="5">
    <location>
        <begin position="12"/>
        <end position="24"/>
    </location>
</feature>
<sequence>MERGARLLPLPAHAQGQRRQSGQAQPGGGAVAQGREQAGSGIRQRRDLPRSVAGEHPAGCGRAAAAHLAGALPGLRRHRRLLPAADQTGRGPLSAVFSRQALGALLIAVVAASGGYGVARHFQPVAPVIPEGVPRVPPANGALEGRPAPEVTLNDLDGKPRKLSEWRGRWLLVNFWATWCGPCMEEIPLLIRAQAEQGARGLQVLGVAMDDPEAVRKAVQEMGFNYPTLAGDEAVLTAMESLGNSLGAIPYTVLIGPDGLIRHLEMGGIDAAKLAMLLDRFLPAEG</sequence>
<dbReference type="GO" id="GO:0030313">
    <property type="term" value="C:cell envelope"/>
    <property type="evidence" value="ECO:0007669"/>
    <property type="project" value="UniProtKB-SubCell"/>
</dbReference>
<dbReference type="InterPro" id="IPR036249">
    <property type="entry name" value="Thioredoxin-like_sf"/>
</dbReference>
<feature type="region of interest" description="Disordered" evidence="5">
    <location>
        <begin position="1"/>
        <end position="59"/>
    </location>
</feature>